<dbReference type="Pfam" id="PF01534">
    <property type="entry name" value="Frizzled"/>
    <property type="match status" value="1"/>
</dbReference>
<evidence type="ECO:0000259" key="20">
    <source>
        <dbReference type="PROSITE" id="PS50038"/>
    </source>
</evidence>
<comment type="subcellular location">
    <subcellularLocation>
        <location evidence="2">Cell membrane</location>
        <topology evidence="2">Multi-pass membrane protein</topology>
    </subcellularLocation>
    <subcellularLocation>
        <location evidence="1">Cell projection</location>
        <location evidence="1">Cilium</location>
    </subcellularLocation>
</comment>
<dbReference type="PANTHER" id="PTHR11309:SF35">
    <property type="entry name" value="PROTEIN SMOOTHENED"/>
    <property type="match status" value="1"/>
</dbReference>
<evidence type="ECO:0000256" key="11">
    <source>
        <dbReference type="ARBA" id="ARBA00023157"/>
    </source>
</evidence>
<dbReference type="GO" id="GO:0005113">
    <property type="term" value="F:patched binding"/>
    <property type="evidence" value="ECO:0007669"/>
    <property type="project" value="TreeGrafter"/>
</dbReference>
<proteinExistence type="inferred from homology"/>
<keyword evidence="23" id="KW-1185">Reference proteome</keyword>
<dbReference type="Gene3D" id="1.20.1070.10">
    <property type="entry name" value="Rhodopsin 7-helix transmembrane proteins"/>
    <property type="match status" value="1"/>
</dbReference>
<feature type="region of interest" description="Disordered" evidence="18">
    <location>
        <begin position="766"/>
        <end position="865"/>
    </location>
</feature>
<evidence type="ECO:0000256" key="16">
    <source>
        <dbReference type="ARBA" id="ARBA00035037"/>
    </source>
</evidence>
<feature type="region of interest" description="Disordered" evidence="18">
    <location>
        <begin position="1005"/>
        <end position="1025"/>
    </location>
</feature>
<feature type="transmembrane region" description="Helical" evidence="19">
    <location>
        <begin position="485"/>
        <end position="510"/>
    </location>
</feature>
<dbReference type="GO" id="GO:0030425">
    <property type="term" value="C:dendrite"/>
    <property type="evidence" value="ECO:0007669"/>
    <property type="project" value="TreeGrafter"/>
</dbReference>
<dbReference type="GO" id="GO:0004930">
    <property type="term" value="F:G protein-coupled receptor activity"/>
    <property type="evidence" value="ECO:0007669"/>
    <property type="project" value="UniProtKB-KW"/>
</dbReference>
<evidence type="ECO:0000256" key="1">
    <source>
        <dbReference type="ARBA" id="ARBA00004138"/>
    </source>
</evidence>
<dbReference type="CDD" id="cd15030">
    <property type="entry name" value="7tmF_SMO_homolog"/>
    <property type="match status" value="1"/>
</dbReference>
<comment type="similarity">
    <text evidence="3">Belongs to the G-protein coupled receptor Fz/Smo family.</text>
</comment>
<keyword evidence="5" id="KW-1003">Cell membrane</keyword>
<feature type="domain" description="G-protein coupled receptors family 2 profile 2" evidence="21">
    <location>
        <begin position="193"/>
        <end position="458"/>
    </location>
</feature>
<dbReference type="FunFam" id="1.20.1070.10:FF:000068">
    <property type="entry name" value="Smoothened, frizzled class receptor"/>
    <property type="match status" value="1"/>
</dbReference>
<dbReference type="InterPro" id="IPR020067">
    <property type="entry name" value="Frizzled_dom"/>
</dbReference>
<dbReference type="GO" id="GO:0007389">
    <property type="term" value="P:pattern specification process"/>
    <property type="evidence" value="ECO:0007669"/>
    <property type="project" value="TreeGrafter"/>
</dbReference>
<dbReference type="GO" id="GO:0005929">
    <property type="term" value="C:cilium"/>
    <property type="evidence" value="ECO:0007669"/>
    <property type="project" value="UniProtKB-SubCell"/>
</dbReference>
<evidence type="ECO:0000256" key="14">
    <source>
        <dbReference type="ARBA" id="ARBA00023224"/>
    </source>
</evidence>
<evidence type="ECO:0000256" key="12">
    <source>
        <dbReference type="ARBA" id="ARBA00023170"/>
    </source>
</evidence>
<evidence type="ECO:0000256" key="18">
    <source>
        <dbReference type="SAM" id="MobiDB-lite"/>
    </source>
</evidence>
<protein>
    <recommendedName>
        <fullName evidence="16">Protein smoothened</fullName>
    </recommendedName>
</protein>
<dbReference type="InterPro" id="IPR035683">
    <property type="entry name" value="SMO_7TM"/>
</dbReference>
<evidence type="ECO:0000256" key="15">
    <source>
        <dbReference type="ARBA" id="ARBA00023273"/>
    </source>
</evidence>
<keyword evidence="13" id="KW-0325">Glycoprotein</keyword>
<dbReference type="InterPro" id="IPR036790">
    <property type="entry name" value="Frizzled_dom_sf"/>
</dbReference>
<keyword evidence="12" id="KW-0675">Receptor</keyword>
<feature type="transmembrane region" description="Helical" evidence="19">
    <location>
        <begin position="323"/>
        <end position="344"/>
    </location>
</feature>
<keyword evidence="6 19" id="KW-0812">Transmembrane</keyword>
<name>A0A8S3ZYJ2_9EUPU</name>
<dbReference type="OrthoDB" id="10064659at2759"/>
<feature type="domain" description="FZ" evidence="20">
    <location>
        <begin position="55"/>
        <end position="133"/>
    </location>
</feature>
<dbReference type="AlphaFoldDB" id="A0A8S3ZYJ2"/>
<dbReference type="PROSITE" id="PS50038">
    <property type="entry name" value="FZ"/>
    <property type="match status" value="1"/>
</dbReference>
<dbReference type="GO" id="GO:0071679">
    <property type="term" value="P:commissural neuron axon guidance"/>
    <property type="evidence" value="ECO:0007669"/>
    <property type="project" value="TreeGrafter"/>
</dbReference>
<dbReference type="InterPro" id="IPR017981">
    <property type="entry name" value="GPCR_2-like_7TM"/>
</dbReference>
<feature type="compositionally biased region" description="Basic residues" evidence="18">
    <location>
        <begin position="811"/>
        <end position="823"/>
    </location>
</feature>
<keyword evidence="11" id="KW-1015">Disulfide bond</keyword>
<dbReference type="PANTHER" id="PTHR11309">
    <property type="entry name" value="FRIZZLED"/>
    <property type="match status" value="1"/>
</dbReference>
<dbReference type="PROSITE" id="PS50261">
    <property type="entry name" value="G_PROTEIN_RECEP_F2_4"/>
    <property type="match status" value="1"/>
</dbReference>
<feature type="transmembrane region" description="Helical" evidence="19">
    <location>
        <begin position="285"/>
        <end position="311"/>
    </location>
</feature>
<dbReference type="SMART" id="SM01330">
    <property type="entry name" value="Frizzled"/>
    <property type="match status" value="1"/>
</dbReference>
<evidence type="ECO:0000256" key="3">
    <source>
        <dbReference type="ARBA" id="ARBA00008077"/>
    </source>
</evidence>
<evidence type="ECO:0000259" key="21">
    <source>
        <dbReference type="PROSITE" id="PS50261"/>
    </source>
</evidence>
<dbReference type="InterPro" id="IPR000539">
    <property type="entry name" value="Frizzled/Smoothened_7TM"/>
</dbReference>
<evidence type="ECO:0000256" key="17">
    <source>
        <dbReference type="PROSITE-ProRule" id="PRU00090"/>
    </source>
</evidence>
<evidence type="ECO:0000256" key="2">
    <source>
        <dbReference type="ARBA" id="ARBA00004651"/>
    </source>
</evidence>
<dbReference type="GO" id="GO:0007417">
    <property type="term" value="P:central nervous system development"/>
    <property type="evidence" value="ECO:0007669"/>
    <property type="project" value="TreeGrafter"/>
</dbReference>
<dbReference type="SMART" id="SM00063">
    <property type="entry name" value="FRI"/>
    <property type="match status" value="1"/>
</dbReference>
<feature type="compositionally biased region" description="Basic and acidic residues" evidence="18">
    <location>
        <begin position="1009"/>
        <end position="1025"/>
    </location>
</feature>
<keyword evidence="4" id="KW-0217">Developmental protein</keyword>
<evidence type="ECO:0000256" key="10">
    <source>
        <dbReference type="ARBA" id="ARBA00023136"/>
    </source>
</evidence>
<evidence type="ECO:0000256" key="5">
    <source>
        <dbReference type="ARBA" id="ARBA00022475"/>
    </source>
</evidence>
<accession>A0A8S3ZYJ2</accession>
<comment type="caution">
    <text evidence="22">The sequence shown here is derived from an EMBL/GenBank/DDBJ whole genome shotgun (WGS) entry which is preliminary data.</text>
</comment>
<feature type="compositionally biased region" description="Low complexity" evidence="18">
    <location>
        <begin position="841"/>
        <end position="862"/>
    </location>
</feature>
<reference evidence="22" key="1">
    <citation type="submission" date="2021-04" db="EMBL/GenBank/DDBJ databases">
        <authorList>
            <consortium name="Molecular Ecology Group"/>
        </authorList>
    </citation>
    <scope>NUCLEOTIDE SEQUENCE</scope>
</reference>
<feature type="compositionally biased region" description="Basic residues" evidence="18">
    <location>
        <begin position="647"/>
        <end position="657"/>
    </location>
</feature>
<evidence type="ECO:0000256" key="19">
    <source>
        <dbReference type="SAM" id="Phobius"/>
    </source>
</evidence>
<dbReference type="GO" id="GO:0009888">
    <property type="term" value="P:tissue development"/>
    <property type="evidence" value="ECO:0007669"/>
    <property type="project" value="UniProtKB-ARBA"/>
</dbReference>
<comment type="caution">
    <text evidence="17">Lacks conserved residue(s) required for the propagation of feature annotation.</text>
</comment>
<dbReference type="Proteomes" id="UP000678393">
    <property type="component" value="Unassembled WGS sequence"/>
</dbReference>
<evidence type="ECO:0000256" key="6">
    <source>
        <dbReference type="ARBA" id="ARBA00022692"/>
    </source>
</evidence>
<evidence type="ECO:0000256" key="7">
    <source>
        <dbReference type="ARBA" id="ARBA00022729"/>
    </source>
</evidence>
<keyword evidence="14" id="KW-0807">Transducer</keyword>
<evidence type="ECO:0000256" key="8">
    <source>
        <dbReference type="ARBA" id="ARBA00022989"/>
    </source>
</evidence>
<feature type="region of interest" description="Disordered" evidence="18">
    <location>
        <begin position="638"/>
        <end position="657"/>
    </location>
</feature>
<keyword evidence="15" id="KW-0966">Cell projection</keyword>
<dbReference type="GO" id="GO:0005886">
    <property type="term" value="C:plasma membrane"/>
    <property type="evidence" value="ECO:0007669"/>
    <property type="project" value="UniProtKB-SubCell"/>
</dbReference>
<evidence type="ECO:0000313" key="22">
    <source>
        <dbReference type="EMBL" id="CAG5134549.1"/>
    </source>
</evidence>
<feature type="transmembrane region" description="Helical" evidence="19">
    <location>
        <begin position="196"/>
        <end position="216"/>
    </location>
</feature>
<evidence type="ECO:0000313" key="23">
    <source>
        <dbReference type="Proteomes" id="UP000678393"/>
    </source>
</evidence>
<dbReference type="Gene3D" id="1.10.2000.10">
    <property type="entry name" value="Frizzled cysteine-rich domain"/>
    <property type="match status" value="1"/>
</dbReference>
<organism evidence="22 23">
    <name type="scientific">Candidula unifasciata</name>
    <dbReference type="NCBI Taxonomy" id="100452"/>
    <lineage>
        <taxon>Eukaryota</taxon>
        <taxon>Metazoa</taxon>
        <taxon>Spiralia</taxon>
        <taxon>Lophotrochozoa</taxon>
        <taxon>Mollusca</taxon>
        <taxon>Gastropoda</taxon>
        <taxon>Heterobranchia</taxon>
        <taxon>Euthyneura</taxon>
        <taxon>Panpulmonata</taxon>
        <taxon>Eupulmonata</taxon>
        <taxon>Stylommatophora</taxon>
        <taxon>Helicina</taxon>
        <taxon>Helicoidea</taxon>
        <taxon>Geomitridae</taxon>
        <taxon>Candidula</taxon>
    </lineage>
</organism>
<sequence length="1049" mass="116992">MGLKQHSHKCRRLSLQKSAETALLTFFILITCPVTHVEAQLPSSYSNLRCFRSVNITGPCVPLTSRLCLSSTLPFSHTSTSLAGDSQTLDDVYEKLRLWSGLQNIPQCWSVVQPFLCSVYLPRCLIPPPPYKCLISIQINTDSPDFKYRLHTTGRCEPPLVRTDDPGSWYNGVDGCGVPCDNPLFTPEQHREVHNFVAVFGSLCLVCTLFTVLTFIIDWKNANRYPSLILFFINACFFLGSIGWLSQFVGNARKDIVCRRDGTVRRGEPHLGSNESISCTVVFVIVYYFLVAGVSWFVMLAFAWYLTFTALGTPRDALKSKTAYFHLISWCLPLVLTIICLAISEIDGDSVSGICFVGVFNHGIRALFVLVPVGLVIVIGTFFLLRGVNTLIKIKKDAPAFIPEKTFSKIRDTILRLGIFTAVALIFVFITFAVHVYIFANESRWKASFRDYMYCIANVSVTATSGDARSVCVIEDRPSLIAMEIHIFAFFGAGIAMSSWSWTHASFSAWERFFRWIFHKPSNKPVKLKRHRMIAQAFEKRKEINQGRVSISYRSSHDDPLGMKFDLNSGSDDELSSNFAMAMPKLVCRRGGLIYPGAGMGRRYSDSDIASVVSTRRVSLESQLMEFREQQFYFIDHNNSPIDGRGRGRKKMKKKKRNRLNRIRQNVGPVFSGMRLGGGRFGKHRKGSDSSVMSQMSAQSVRFSVERNSIETTSLASNIPADIVLPAVTRRSANDGPLTKTSSRIVPYLDLSPSKKATDFSIFSAKSSSVHSGMGAADGQGGVAETSIGMESHPSLPGAPEESHPEMVSPQKHHSQQQKHHFYPFHPPKNEAYTQPNGHPSSSHHQQQQQKRMSSKTKQQTQRVTVETHLEEGILPLHALMADISGGNWGVLLGKSGSSSGSDAGGRAGGHSAYMGGGNAYTRTVSPFINIPQMSHMGGYNPYMAGATQGNYPYMNGIGDPYMNGLADPGPYMGVTSMQMAGAKPKVKGQWGHFPYYASDQYKPSYSERNQERRMDRERRREREMRRPNQAFFNHTFHVQDDDIESISA</sequence>
<keyword evidence="9" id="KW-0297">G-protein coupled receptor</keyword>
<evidence type="ECO:0000256" key="9">
    <source>
        <dbReference type="ARBA" id="ARBA00023040"/>
    </source>
</evidence>
<gene>
    <name evidence="22" type="ORF">CUNI_LOCUS20107</name>
</gene>
<evidence type="ECO:0000256" key="13">
    <source>
        <dbReference type="ARBA" id="ARBA00023180"/>
    </source>
</evidence>
<feature type="transmembrane region" description="Helical" evidence="19">
    <location>
        <begin position="414"/>
        <end position="440"/>
    </location>
</feature>
<feature type="transmembrane region" description="Helical" evidence="19">
    <location>
        <begin position="228"/>
        <end position="245"/>
    </location>
</feature>
<keyword evidence="7" id="KW-0732">Signal</keyword>
<dbReference type="PRINTS" id="PR00489">
    <property type="entry name" value="FRIZZLED"/>
</dbReference>
<dbReference type="EMBL" id="CAJHNH020007334">
    <property type="protein sequence ID" value="CAG5134549.1"/>
    <property type="molecule type" value="Genomic_DNA"/>
</dbReference>
<evidence type="ECO:0000256" key="4">
    <source>
        <dbReference type="ARBA" id="ARBA00022473"/>
    </source>
</evidence>
<keyword evidence="8 19" id="KW-1133">Transmembrane helix</keyword>
<keyword evidence="10 19" id="KW-0472">Membrane</keyword>
<feature type="transmembrane region" description="Helical" evidence="19">
    <location>
        <begin position="364"/>
        <end position="385"/>
    </location>
</feature>
<dbReference type="InterPro" id="IPR015526">
    <property type="entry name" value="Frizzled/SFRP"/>
</dbReference>
<dbReference type="SUPFAM" id="SSF63501">
    <property type="entry name" value="Frizzled cysteine-rich domain"/>
    <property type="match status" value="1"/>
</dbReference>
<dbReference type="GO" id="GO:0007224">
    <property type="term" value="P:smoothened signaling pathway"/>
    <property type="evidence" value="ECO:0007669"/>
    <property type="project" value="TreeGrafter"/>
</dbReference>